<evidence type="ECO:0000256" key="9">
    <source>
        <dbReference type="ARBA" id="ARBA00049197"/>
    </source>
</evidence>
<dbReference type="SUPFAM" id="SSF48179">
    <property type="entry name" value="6-phosphogluconate dehydrogenase C-terminal domain-like"/>
    <property type="match status" value="1"/>
</dbReference>
<evidence type="ECO:0000256" key="1">
    <source>
        <dbReference type="ARBA" id="ARBA00004173"/>
    </source>
</evidence>
<evidence type="ECO:0000259" key="11">
    <source>
        <dbReference type="Pfam" id="PF03446"/>
    </source>
</evidence>
<dbReference type="InParanoid" id="K1PR93"/>
<dbReference type="InterPro" id="IPR013328">
    <property type="entry name" value="6PGD_dom2"/>
</dbReference>
<comment type="similarity">
    <text evidence="3">Belongs to the HIBADH-related family. 3-hydroxyisobutyrate dehydrogenase subfamily.</text>
</comment>
<organism evidence="13">
    <name type="scientific">Magallana gigas</name>
    <name type="common">Pacific oyster</name>
    <name type="synonym">Crassostrea gigas</name>
    <dbReference type="NCBI Taxonomy" id="29159"/>
    <lineage>
        <taxon>Eukaryota</taxon>
        <taxon>Metazoa</taxon>
        <taxon>Spiralia</taxon>
        <taxon>Lophotrochozoa</taxon>
        <taxon>Mollusca</taxon>
        <taxon>Bivalvia</taxon>
        <taxon>Autobranchia</taxon>
        <taxon>Pteriomorphia</taxon>
        <taxon>Ostreida</taxon>
        <taxon>Ostreoidea</taxon>
        <taxon>Ostreidae</taxon>
        <taxon>Magallana</taxon>
    </lineage>
</organism>
<keyword evidence="8" id="KW-0496">Mitochondrion</keyword>
<name>K1PR93_MAGGI</name>
<dbReference type="HOGENOM" id="CLU_035117_6_0_1"/>
<dbReference type="PANTHER" id="PTHR22981:SF7">
    <property type="entry name" value="3-HYDROXYISOBUTYRATE DEHYDROGENASE, MITOCHONDRIAL"/>
    <property type="match status" value="1"/>
</dbReference>
<dbReference type="InterPro" id="IPR029154">
    <property type="entry name" value="HIBADH-like_NADP-bd"/>
</dbReference>
<dbReference type="GO" id="GO:0005739">
    <property type="term" value="C:mitochondrion"/>
    <property type="evidence" value="ECO:0007669"/>
    <property type="project" value="UniProtKB-SubCell"/>
</dbReference>
<dbReference type="GO" id="GO:0051287">
    <property type="term" value="F:NAD binding"/>
    <property type="evidence" value="ECO:0007669"/>
    <property type="project" value="InterPro"/>
</dbReference>
<dbReference type="Gene3D" id="1.10.1040.10">
    <property type="entry name" value="N-(1-d-carboxylethyl)-l-norvaline Dehydrogenase, domain 2"/>
    <property type="match status" value="1"/>
</dbReference>
<dbReference type="InterPro" id="IPR036291">
    <property type="entry name" value="NAD(P)-bd_dom_sf"/>
</dbReference>
<dbReference type="Gene3D" id="3.40.50.720">
    <property type="entry name" value="NAD(P)-binding Rossmann-like Domain"/>
    <property type="match status" value="1"/>
</dbReference>
<evidence type="ECO:0000256" key="5">
    <source>
        <dbReference type="ARBA" id="ARBA00022946"/>
    </source>
</evidence>
<evidence type="ECO:0000313" key="13">
    <source>
        <dbReference type="EMBL" id="EKC24123.1"/>
    </source>
</evidence>
<dbReference type="EC" id="1.1.1.31" evidence="10"/>
<comment type="pathway">
    <text evidence="2 10">Amino-acid degradation; L-valine degradation.</text>
</comment>
<keyword evidence="7 10" id="KW-0520">NAD</keyword>
<evidence type="ECO:0000256" key="6">
    <source>
        <dbReference type="ARBA" id="ARBA00023002"/>
    </source>
</evidence>
<sequence length="410" mass="42831">MCLKKASTSSLGSRCPAWSSVTGCKSVTTAAGWRVCISVFGGGGVGWFESPSRTSPLMLSTALTVSAADSGLSKISGGVSPLMILISDVTSSAMDSEPGEKPLIGFIGLGNMGNHMARNLVSKGYPVLVYDVNTAAVDGLKQAGAKTASNPAEIAANTDRIVTMLPASKHVQEVYTGNNGIFSKVVKGTIMLDSSTIDPAVSQDMAKVAEGKGAFYLDAPVSGGVNAAKQALLTFMVGGPDSKFPEAQEILQNMGKNVVHCGAVGTGQAAKICNNMLLGISMIGTSETMNLGIKLGLDPKMLAKILNMSSGRCWSSDTYNPCPGVFENVPSSNNYDGGFGTALMTKDLGLANNAAKDTNSAVSLGQRAFEIYTKMTEKGYGGKDFSVIFKILEEMSGPEVEKKKKEFYDQ</sequence>
<dbReference type="AlphaFoldDB" id="K1PR93"/>
<dbReference type="GO" id="GO:0050661">
    <property type="term" value="F:NADP binding"/>
    <property type="evidence" value="ECO:0007669"/>
    <property type="project" value="InterPro"/>
</dbReference>
<feature type="domain" description="3-hydroxyisobutyrate dehydrogenase-like NAD-binding" evidence="12">
    <location>
        <begin position="265"/>
        <end position="391"/>
    </location>
</feature>
<evidence type="ECO:0000256" key="10">
    <source>
        <dbReference type="RuleBase" id="RU910714"/>
    </source>
</evidence>
<dbReference type="GO" id="GO:0006574">
    <property type="term" value="P:L-valine catabolic process"/>
    <property type="evidence" value="ECO:0007669"/>
    <property type="project" value="UniProtKB-UniPathway"/>
</dbReference>
<keyword evidence="6 10" id="KW-0560">Oxidoreductase</keyword>
<protein>
    <recommendedName>
        <fullName evidence="10">3-hydroxyisobutyrate dehydrogenase</fullName>
        <shortName evidence="10">HIBADH</shortName>
        <ecNumber evidence="10">1.1.1.31</ecNumber>
    </recommendedName>
</protein>
<comment type="catalytic activity">
    <reaction evidence="9 10">
        <text>3-hydroxy-2-methylpropanoate + NAD(+) = 2-methyl-3-oxopropanoate + NADH + H(+)</text>
        <dbReference type="Rhea" id="RHEA:17681"/>
        <dbReference type="ChEBI" id="CHEBI:11805"/>
        <dbReference type="ChEBI" id="CHEBI:15378"/>
        <dbReference type="ChEBI" id="CHEBI:57540"/>
        <dbReference type="ChEBI" id="CHEBI:57700"/>
        <dbReference type="ChEBI" id="CHEBI:57945"/>
        <dbReference type="EC" id="1.1.1.31"/>
    </reaction>
</comment>
<dbReference type="GO" id="GO:0008442">
    <property type="term" value="F:3-hydroxyisobutyrate dehydrogenase activity"/>
    <property type="evidence" value="ECO:0007669"/>
    <property type="project" value="UniProtKB-EC"/>
</dbReference>
<dbReference type="FunFam" id="1.10.1040.10:FF:000006">
    <property type="entry name" value="3-hydroxyisobutyrate dehydrogenase"/>
    <property type="match status" value="1"/>
</dbReference>
<dbReference type="InterPro" id="IPR006115">
    <property type="entry name" value="6PGDH_NADP-bd"/>
</dbReference>
<keyword evidence="4 10" id="KW-0101">Branched-chain amino acid catabolism</keyword>
<evidence type="ECO:0000256" key="8">
    <source>
        <dbReference type="ARBA" id="ARBA00023128"/>
    </source>
</evidence>
<dbReference type="PROSITE" id="PS00895">
    <property type="entry name" value="3_HYDROXYISOBUT_DH"/>
    <property type="match status" value="1"/>
</dbReference>
<keyword evidence="5" id="KW-0809">Transit peptide</keyword>
<comment type="subcellular location">
    <subcellularLocation>
        <location evidence="1">Mitochondrion</location>
    </subcellularLocation>
</comment>
<dbReference type="FunCoup" id="K1PR93">
    <property type="interactions" value="881"/>
</dbReference>
<proteinExistence type="inferred from homology"/>
<dbReference type="InterPro" id="IPR002204">
    <property type="entry name" value="3-OH-isobutyrate_DH-rel_CS"/>
</dbReference>
<evidence type="ECO:0000256" key="7">
    <source>
        <dbReference type="ARBA" id="ARBA00023027"/>
    </source>
</evidence>
<dbReference type="Pfam" id="PF03446">
    <property type="entry name" value="NAD_binding_2"/>
    <property type="match status" value="1"/>
</dbReference>
<dbReference type="NCBIfam" id="TIGR01692">
    <property type="entry name" value="HIBADH"/>
    <property type="match status" value="1"/>
</dbReference>
<dbReference type="EMBL" id="JH817334">
    <property type="protein sequence ID" value="EKC24123.1"/>
    <property type="molecule type" value="Genomic_DNA"/>
</dbReference>
<dbReference type="UniPathway" id="UPA00362"/>
<feature type="domain" description="6-phosphogluconate dehydrogenase NADP-binding" evidence="11">
    <location>
        <begin position="104"/>
        <end position="262"/>
    </location>
</feature>
<evidence type="ECO:0000259" key="12">
    <source>
        <dbReference type="Pfam" id="PF14833"/>
    </source>
</evidence>
<dbReference type="FunFam" id="3.40.50.720:FF:000119">
    <property type="entry name" value="3-hydroxyisobutyrate dehydrogenase"/>
    <property type="match status" value="1"/>
</dbReference>
<evidence type="ECO:0000256" key="4">
    <source>
        <dbReference type="ARBA" id="ARBA00022456"/>
    </source>
</evidence>
<accession>K1PR93</accession>
<dbReference type="PANTHER" id="PTHR22981">
    <property type="entry name" value="3-HYDROXYISOBUTYRATE DEHYDROGENASE-RELATED"/>
    <property type="match status" value="1"/>
</dbReference>
<dbReference type="InterPro" id="IPR008927">
    <property type="entry name" value="6-PGluconate_DH-like_C_sf"/>
</dbReference>
<evidence type="ECO:0000256" key="2">
    <source>
        <dbReference type="ARBA" id="ARBA00005109"/>
    </source>
</evidence>
<dbReference type="Pfam" id="PF14833">
    <property type="entry name" value="NAD_binding_11"/>
    <property type="match status" value="1"/>
</dbReference>
<dbReference type="InterPro" id="IPR011548">
    <property type="entry name" value="HIBADH"/>
</dbReference>
<gene>
    <name evidence="13" type="ORF">CGI_10016672</name>
</gene>
<evidence type="ECO:0000256" key="3">
    <source>
        <dbReference type="ARBA" id="ARBA00006013"/>
    </source>
</evidence>
<reference evidence="13" key="1">
    <citation type="journal article" date="2012" name="Nature">
        <title>The oyster genome reveals stress adaptation and complexity of shell formation.</title>
        <authorList>
            <person name="Zhang G."/>
            <person name="Fang X."/>
            <person name="Guo X."/>
            <person name="Li L."/>
            <person name="Luo R."/>
            <person name="Xu F."/>
            <person name="Yang P."/>
            <person name="Zhang L."/>
            <person name="Wang X."/>
            <person name="Qi H."/>
            <person name="Xiong Z."/>
            <person name="Que H."/>
            <person name="Xie Y."/>
            <person name="Holland P.W."/>
            <person name="Paps J."/>
            <person name="Zhu Y."/>
            <person name="Wu F."/>
            <person name="Chen Y."/>
            <person name="Wang J."/>
            <person name="Peng C."/>
            <person name="Meng J."/>
            <person name="Yang L."/>
            <person name="Liu J."/>
            <person name="Wen B."/>
            <person name="Zhang N."/>
            <person name="Huang Z."/>
            <person name="Zhu Q."/>
            <person name="Feng Y."/>
            <person name="Mount A."/>
            <person name="Hedgecock D."/>
            <person name="Xu Z."/>
            <person name="Liu Y."/>
            <person name="Domazet-Loso T."/>
            <person name="Du Y."/>
            <person name="Sun X."/>
            <person name="Zhang S."/>
            <person name="Liu B."/>
            <person name="Cheng P."/>
            <person name="Jiang X."/>
            <person name="Li J."/>
            <person name="Fan D."/>
            <person name="Wang W."/>
            <person name="Fu W."/>
            <person name="Wang T."/>
            <person name="Wang B."/>
            <person name="Zhang J."/>
            <person name="Peng Z."/>
            <person name="Li Y."/>
            <person name="Li N."/>
            <person name="Wang J."/>
            <person name="Chen M."/>
            <person name="He Y."/>
            <person name="Tan F."/>
            <person name="Song X."/>
            <person name="Zheng Q."/>
            <person name="Huang R."/>
            <person name="Yang H."/>
            <person name="Du X."/>
            <person name="Chen L."/>
            <person name="Yang M."/>
            <person name="Gaffney P.M."/>
            <person name="Wang S."/>
            <person name="Luo L."/>
            <person name="She Z."/>
            <person name="Ming Y."/>
            <person name="Huang W."/>
            <person name="Zhang S."/>
            <person name="Huang B."/>
            <person name="Zhang Y."/>
            <person name="Qu T."/>
            <person name="Ni P."/>
            <person name="Miao G."/>
            <person name="Wang J."/>
            <person name="Wang Q."/>
            <person name="Steinberg C.E."/>
            <person name="Wang H."/>
            <person name="Li N."/>
            <person name="Qian L."/>
            <person name="Zhang G."/>
            <person name="Li Y."/>
            <person name="Yang H."/>
            <person name="Liu X."/>
            <person name="Wang J."/>
            <person name="Yin Y."/>
            <person name="Wang J."/>
        </authorList>
    </citation>
    <scope>NUCLEOTIDE SEQUENCE [LARGE SCALE GENOMIC DNA]</scope>
    <source>
        <strain evidence="13">05x7-T-G4-1.051#20</strain>
    </source>
</reference>
<dbReference type="SUPFAM" id="SSF51735">
    <property type="entry name" value="NAD(P)-binding Rossmann-fold domains"/>
    <property type="match status" value="1"/>
</dbReference>